<dbReference type="OrthoDB" id="8479416at2"/>
<dbReference type="InterPro" id="IPR007730">
    <property type="entry name" value="SPOR-like_dom"/>
</dbReference>
<feature type="domain" description="SPOR" evidence="2">
    <location>
        <begin position="207"/>
        <end position="287"/>
    </location>
</feature>
<dbReference type="PROSITE" id="PS51724">
    <property type="entry name" value="SPOR"/>
    <property type="match status" value="1"/>
</dbReference>
<keyword evidence="1" id="KW-0732">Signal</keyword>
<gene>
    <name evidence="3" type="ORF">DJ019_18820</name>
</gene>
<dbReference type="RefSeq" id="WP_111277952.1">
    <property type="nucleotide sequence ID" value="NZ_QFYS01000011.1"/>
</dbReference>
<dbReference type="Pfam" id="PF05036">
    <property type="entry name" value="SPOR"/>
    <property type="match status" value="1"/>
</dbReference>
<dbReference type="AlphaFoldDB" id="A0A328B984"/>
<evidence type="ECO:0000313" key="3">
    <source>
        <dbReference type="EMBL" id="RAK62476.1"/>
    </source>
</evidence>
<organism evidence="3 4">
    <name type="scientific">Phenylobacterium kunshanense</name>
    <dbReference type="NCBI Taxonomy" id="1445034"/>
    <lineage>
        <taxon>Bacteria</taxon>
        <taxon>Pseudomonadati</taxon>
        <taxon>Pseudomonadota</taxon>
        <taxon>Alphaproteobacteria</taxon>
        <taxon>Caulobacterales</taxon>
        <taxon>Caulobacteraceae</taxon>
        <taxon>Phenylobacterium</taxon>
    </lineage>
</organism>
<feature type="signal peptide" evidence="1">
    <location>
        <begin position="1"/>
        <end position="21"/>
    </location>
</feature>
<evidence type="ECO:0000256" key="1">
    <source>
        <dbReference type="SAM" id="SignalP"/>
    </source>
</evidence>
<protein>
    <recommendedName>
        <fullName evidence="2">SPOR domain-containing protein</fullName>
    </recommendedName>
</protein>
<dbReference type="SUPFAM" id="SSF110997">
    <property type="entry name" value="Sporulation related repeat"/>
    <property type="match status" value="1"/>
</dbReference>
<proteinExistence type="predicted"/>
<keyword evidence="4" id="KW-1185">Reference proteome</keyword>
<evidence type="ECO:0000259" key="2">
    <source>
        <dbReference type="PROSITE" id="PS51724"/>
    </source>
</evidence>
<dbReference type="EMBL" id="QFYS01000011">
    <property type="protein sequence ID" value="RAK62476.1"/>
    <property type="molecule type" value="Genomic_DNA"/>
</dbReference>
<sequence>MSLGRAVLAGAVWLAGGLAAAQEAPTFPASLEREPLLAWLQRETDIMPERVIAVTPQAVTSVVSTFPASGAQGPRLVIRAEALNAESHARAGALSWHVSISADCQGRRVRLGDTTGYPQRNLLGERMLLRSGDADWRTPDAGTALDFAWRAACDPKFQGPFQSARMRVAQADGPMVTAPPQAPAPVAEVSPAIATPPPAAPRPDPAPVARGGMVAQVGAGASEAEARGLLVALESVTGGRPTWVERAVVGGRTWHRAVVGGFSNAAEAGQFCAGLKAAGRDCFVRPGRGG</sequence>
<reference evidence="3 4" key="1">
    <citation type="submission" date="2018-05" db="EMBL/GenBank/DDBJ databases">
        <authorList>
            <person name="Lanie J.A."/>
            <person name="Ng W.-L."/>
            <person name="Kazmierczak K.M."/>
            <person name="Andrzejewski T.M."/>
            <person name="Davidsen T.M."/>
            <person name="Wayne K.J."/>
            <person name="Tettelin H."/>
            <person name="Glass J.I."/>
            <person name="Rusch D."/>
            <person name="Podicherti R."/>
            <person name="Tsui H.-C.T."/>
            <person name="Winkler M.E."/>
        </authorList>
    </citation>
    <scope>NUCLEOTIDE SEQUENCE [LARGE SCALE GENOMIC DNA]</scope>
    <source>
        <strain evidence="3 4">BUT-10</strain>
    </source>
</reference>
<dbReference type="Pfam" id="PF16747">
    <property type="entry name" value="Adhesin_E"/>
    <property type="match status" value="1"/>
</dbReference>
<dbReference type="InterPro" id="IPR036680">
    <property type="entry name" value="SPOR-like_sf"/>
</dbReference>
<comment type="caution">
    <text evidence="3">The sequence shown here is derived from an EMBL/GenBank/DDBJ whole genome shotgun (WGS) entry which is preliminary data.</text>
</comment>
<dbReference type="Gene3D" id="3.30.70.1070">
    <property type="entry name" value="Sporulation related repeat"/>
    <property type="match status" value="1"/>
</dbReference>
<dbReference type="GO" id="GO:0042834">
    <property type="term" value="F:peptidoglycan binding"/>
    <property type="evidence" value="ECO:0007669"/>
    <property type="project" value="InterPro"/>
</dbReference>
<dbReference type="Proteomes" id="UP000249524">
    <property type="component" value="Unassembled WGS sequence"/>
</dbReference>
<evidence type="ECO:0000313" key="4">
    <source>
        <dbReference type="Proteomes" id="UP000249524"/>
    </source>
</evidence>
<dbReference type="InterPro" id="IPR031939">
    <property type="entry name" value="Adhesin_E-like"/>
</dbReference>
<feature type="chain" id="PRO_5016420026" description="SPOR domain-containing protein" evidence="1">
    <location>
        <begin position="22"/>
        <end position="290"/>
    </location>
</feature>
<accession>A0A328B984</accession>
<name>A0A328B984_9CAUL</name>